<feature type="domain" description="Luciferase-like" evidence="3">
    <location>
        <begin position="13"/>
        <end position="304"/>
    </location>
</feature>
<reference evidence="4" key="1">
    <citation type="journal article" date="2015" name="Biotechnol. Lett.">
        <title>Isolation and characterization of an interactive culture of two Paenibacillus species with moderately thermophilic desulfurization ability.</title>
        <authorList>
            <person name="Wang J."/>
            <person name="Davaadelger B."/>
            <person name="Salazar J.K."/>
            <person name="Butler R.R.III."/>
            <person name="Pombert J.F."/>
            <person name="Kilbane J.J."/>
            <person name="Stark B.C."/>
        </authorList>
    </citation>
    <scope>NUCLEOTIDE SEQUENCE</scope>
    <source>
        <strain evidence="4">32O-Y</strain>
    </source>
</reference>
<dbReference type="InterPro" id="IPR050766">
    <property type="entry name" value="Bact_Lucif_Oxidored"/>
</dbReference>
<dbReference type="AlphaFoldDB" id="A0A0K1JS82"/>
<dbReference type="GO" id="GO:0016705">
    <property type="term" value="F:oxidoreductase activity, acting on paired donors, with incorporation or reduction of molecular oxygen"/>
    <property type="evidence" value="ECO:0007669"/>
    <property type="project" value="InterPro"/>
</dbReference>
<proteinExistence type="predicted"/>
<accession>A0A0K1JS82</accession>
<dbReference type="SUPFAM" id="SSF51679">
    <property type="entry name" value="Bacterial luciferase-like"/>
    <property type="match status" value="1"/>
</dbReference>
<dbReference type="Pfam" id="PF00296">
    <property type="entry name" value="Bac_luciferase"/>
    <property type="match status" value="1"/>
</dbReference>
<dbReference type="GO" id="GO:0004497">
    <property type="term" value="F:monooxygenase activity"/>
    <property type="evidence" value="ECO:0007669"/>
    <property type="project" value="UniProtKB-KW"/>
</dbReference>
<evidence type="ECO:0000256" key="1">
    <source>
        <dbReference type="ARBA" id="ARBA00023002"/>
    </source>
</evidence>
<evidence type="ECO:0000259" key="3">
    <source>
        <dbReference type="Pfam" id="PF00296"/>
    </source>
</evidence>
<organism evidence="4">
    <name type="scientific">Paenibacillus sp. 32O-Y</name>
    <dbReference type="NCBI Taxonomy" id="1695219"/>
    <lineage>
        <taxon>Bacteria</taxon>
        <taxon>Bacillati</taxon>
        <taxon>Bacillota</taxon>
        <taxon>Bacilli</taxon>
        <taxon>Bacillales</taxon>
        <taxon>Paenibacillaceae</taxon>
        <taxon>Paenibacillus</taxon>
    </lineage>
</organism>
<dbReference type="InterPro" id="IPR011251">
    <property type="entry name" value="Luciferase-like_dom"/>
</dbReference>
<dbReference type="EMBL" id="KR057845">
    <property type="protein sequence ID" value="AKU19425.1"/>
    <property type="molecule type" value="Genomic_DNA"/>
</dbReference>
<dbReference type="PANTHER" id="PTHR30137">
    <property type="entry name" value="LUCIFERASE-LIKE MONOOXYGENASE"/>
    <property type="match status" value="1"/>
</dbReference>
<protein>
    <recommendedName>
        <fullName evidence="3">Luciferase-like domain-containing protein</fullName>
    </recommendedName>
</protein>
<dbReference type="GO" id="GO:0005829">
    <property type="term" value="C:cytosol"/>
    <property type="evidence" value="ECO:0007669"/>
    <property type="project" value="TreeGrafter"/>
</dbReference>
<keyword evidence="2" id="KW-0503">Monooxygenase</keyword>
<dbReference type="PANTHER" id="PTHR30137:SF8">
    <property type="entry name" value="BLR5498 PROTEIN"/>
    <property type="match status" value="1"/>
</dbReference>
<dbReference type="InterPro" id="IPR036661">
    <property type="entry name" value="Luciferase-like_sf"/>
</dbReference>
<evidence type="ECO:0000256" key="2">
    <source>
        <dbReference type="ARBA" id="ARBA00023033"/>
    </source>
</evidence>
<name>A0A0K1JS82_9BACL</name>
<dbReference type="Gene3D" id="3.20.20.30">
    <property type="entry name" value="Luciferase-like domain"/>
    <property type="match status" value="1"/>
</dbReference>
<sequence length="358" mass="40174">MKFALFSLVMNIRNAVTGETLTAQQKFRNILKQAILAEKLGFDAYGIGERHGPPFLSSSPPVLLTAIAARTSRIRLLTTVAVLSVLDPVRVAEDYATLDHLSGGRLEMIIGKGNDPRHYPLFGITEEEQWDSLAERYALLKQLWSEESVSWQGKYRPPLHEVTVLPRPYQQSIPVWHGSASSPLSTELAAKYGEPIFSSNTFHPLAKYKALIDHYRERWEYYGRDPRDAIVGAGAGSLYLADSTEEAIKRYRPYYDAFHATDSAKHNQSPFKSLEDNLENGPILVGSPDSVIEKILRYHKAFGHQVLSISVDGLTEAEQREQMERFAAEVAPVLRREIPSTVWSGARAKQPHTIEESS</sequence>
<evidence type="ECO:0000313" key="4">
    <source>
        <dbReference type="EMBL" id="AKU19425.1"/>
    </source>
</evidence>
<keyword evidence="1" id="KW-0560">Oxidoreductase</keyword>